<dbReference type="PANTHER" id="PTHR20208">
    <property type="entry name" value="STRUCTURE-SPECIFIC ENDONUCLEASE SUBUNIT SLX1"/>
    <property type="match status" value="1"/>
</dbReference>
<dbReference type="InterPro" id="IPR035901">
    <property type="entry name" value="GIY-YIG_endonuc_sf"/>
</dbReference>
<feature type="region of interest" description="Disordered" evidence="1">
    <location>
        <begin position="1"/>
        <end position="22"/>
    </location>
</feature>
<evidence type="ECO:0000259" key="2">
    <source>
        <dbReference type="PROSITE" id="PS50164"/>
    </source>
</evidence>
<dbReference type="InterPro" id="IPR000305">
    <property type="entry name" value="GIY-YIG_endonuc"/>
</dbReference>
<evidence type="ECO:0000256" key="1">
    <source>
        <dbReference type="SAM" id="MobiDB-lite"/>
    </source>
</evidence>
<accession>A0A4Y7J670</accession>
<dbReference type="AlphaFoldDB" id="A0A4Y7J670"/>
<gene>
    <name evidence="3" type="ORF">C5167_014404</name>
</gene>
<name>A0A4Y7J670_PAPSO</name>
<evidence type="ECO:0000313" key="3">
    <source>
        <dbReference type="EMBL" id="RZC55550.1"/>
    </source>
</evidence>
<dbReference type="PANTHER" id="PTHR20208:SF13">
    <property type="entry name" value="STRUCTURE-SPECIFIC ENDONUCLEASE SUBUNIT SLX1"/>
    <property type="match status" value="1"/>
</dbReference>
<dbReference type="OMA" id="TSMDCIH"/>
<keyword evidence="4" id="KW-1185">Reference proteome</keyword>
<dbReference type="Proteomes" id="UP000316621">
    <property type="component" value="Chromosome 3"/>
</dbReference>
<dbReference type="STRING" id="3469.A0A4Y7J670"/>
<dbReference type="SUPFAM" id="SSF82771">
    <property type="entry name" value="GIY-YIG endonuclease"/>
    <property type="match status" value="1"/>
</dbReference>
<feature type="domain" description="GIY-YIG" evidence="2">
    <location>
        <begin position="24"/>
        <end position="106"/>
    </location>
</feature>
<dbReference type="OrthoDB" id="24645at2759"/>
<dbReference type="InterPro" id="IPR050381">
    <property type="entry name" value="SLX1_endonuclease"/>
</dbReference>
<proteinExistence type="predicted"/>
<dbReference type="PROSITE" id="PS50164">
    <property type="entry name" value="GIY_YIG"/>
    <property type="match status" value="1"/>
</dbReference>
<dbReference type="Gene3D" id="3.40.1440.10">
    <property type="entry name" value="GIY-YIG endonuclease"/>
    <property type="match status" value="1"/>
</dbReference>
<sequence length="151" mass="17233">MILSKTFRSLKSHTETPKPQNQSSSWSVYLILSTNAPLKTYVGVTTNFSRRLKQHNGELKGGAKASRSGRPWICACIIQGFKDHSEACQLESKWKNFSRKLPRERITDEVEKGSEKRSLLLLQHRQIALSKVKSTLYCEHLEVDWKLSTTG</sequence>
<protein>
    <recommendedName>
        <fullName evidence="2">GIY-YIG domain-containing protein</fullName>
    </recommendedName>
</protein>
<evidence type="ECO:0000313" key="4">
    <source>
        <dbReference type="Proteomes" id="UP000316621"/>
    </source>
</evidence>
<reference evidence="3 4" key="1">
    <citation type="journal article" date="2018" name="Science">
        <title>The opium poppy genome and morphinan production.</title>
        <authorList>
            <person name="Guo L."/>
            <person name="Winzer T."/>
            <person name="Yang X."/>
            <person name="Li Y."/>
            <person name="Ning Z."/>
            <person name="He Z."/>
            <person name="Teodor R."/>
            <person name="Lu Y."/>
            <person name="Bowser T.A."/>
            <person name="Graham I.A."/>
            <person name="Ye K."/>
        </authorList>
    </citation>
    <scope>NUCLEOTIDE SEQUENCE [LARGE SCALE GENOMIC DNA]</scope>
    <source>
        <strain evidence="4">cv. HN1</strain>
        <tissue evidence="3">Leaves</tissue>
    </source>
</reference>
<dbReference type="Pfam" id="PF01541">
    <property type="entry name" value="GIY-YIG"/>
    <property type="match status" value="1"/>
</dbReference>
<dbReference type="EMBL" id="CM010717">
    <property type="protein sequence ID" value="RZC55550.1"/>
    <property type="molecule type" value="Genomic_DNA"/>
</dbReference>
<organism evidence="3 4">
    <name type="scientific">Papaver somniferum</name>
    <name type="common">Opium poppy</name>
    <dbReference type="NCBI Taxonomy" id="3469"/>
    <lineage>
        <taxon>Eukaryota</taxon>
        <taxon>Viridiplantae</taxon>
        <taxon>Streptophyta</taxon>
        <taxon>Embryophyta</taxon>
        <taxon>Tracheophyta</taxon>
        <taxon>Spermatophyta</taxon>
        <taxon>Magnoliopsida</taxon>
        <taxon>Ranunculales</taxon>
        <taxon>Papaveraceae</taxon>
        <taxon>Papaveroideae</taxon>
        <taxon>Papaver</taxon>
    </lineage>
</organism>
<dbReference type="Gramene" id="RZC55550">
    <property type="protein sequence ID" value="RZC55550"/>
    <property type="gene ID" value="C5167_014404"/>
</dbReference>